<dbReference type="Pfam" id="PF02604">
    <property type="entry name" value="PhdYeFM_antitox"/>
    <property type="match status" value="1"/>
</dbReference>
<dbReference type="PANTHER" id="PTHR33713">
    <property type="entry name" value="ANTITOXIN YAFN-RELATED"/>
    <property type="match status" value="1"/>
</dbReference>
<dbReference type="Gene3D" id="3.40.1620.10">
    <property type="entry name" value="YefM-like domain"/>
    <property type="match status" value="1"/>
</dbReference>
<name>A0ABV3LFQ8_9MICO</name>
<protein>
    <recommendedName>
        <fullName evidence="2">Antitoxin</fullName>
    </recommendedName>
</protein>
<comment type="caution">
    <text evidence="3">The sequence shown here is derived from an EMBL/GenBank/DDBJ whole genome shotgun (WGS) entry which is preliminary data.</text>
</comment>
<dbReference type="InterPro" id="IPR006442">
    <property type="entry name" value="Antitoxin_Phd/YefM"/>
</dbReference>
<evidence type="ECO:0000313" key="4">
    <source>
        <dbReference type="Proteomes" id="UP001553715"/>
    </source>
</evidence>
<evidence type="ECO:0000313" key="3">
    <source>
        <dbReference type="EMBL" id="MEW1974751.1"/>
    </source>
</evidence>
<dbReference type="EMBL" id="JBFBMH010000006">
    <property type="protein sequence ID" value="MEW1974751.1"/>
    <property type="molecule type" value="Genomic_DNA"/>
</dbReference>
<dbReference type="Proteomes" id="UP001553715">
    <property type="component" value="Unassembled WGS sequence"/>
</dbReference>
<reference evidence="3 4" key="1">
    <citation type="submission" date="2024-06" db="EMBL/GenBank/DDBJ databases">
        <title>The Natural Products Discovery Center: Release of the First 8490 Sequenced Strains for Exploring Actinobacteria Biosynthetic Diversity.</title>
        <authorList>
            <person name="Kalkreuter E."/>
            <person name="Kautsar S.A."/>
            <person name="Yang D."/>
            <person name="Bader C.D."/>
            <person name="Teijaro C.N."/>
            <person name="Fluegel L."/>
            <person name="Davis C.M."/>
            <person name="Simpson J.R."/>
            <person name="Lauterbach L."/>
            <person name="Steele A.D."/>
            <person name="Gui C."/>
            <person name="Meng S."/>
            <person name="Li G."/>
            <person name="Viehrig K."/>
            <person name="Ye F."/>
            <person name="Su P."/>
            <person name="Kiefer A.F."/>
            <person name="Nichols A."/>
            <person name="Cepeda A.J."/>
            <person name="Yan W."/>
            <person name="Fan B."/>
            <person name="Jiang Y."/>
            <person name="Adhikari A."/>
            <person name="Zheng C.-J."/>
            <person name="Schuster L."/>
            <person name="Cowan T.M."/>
            <person name="Smanski M.J."/>
            <person name="Chevrette M.G."/>
            <person name="De Carvalho L.P.S."/>
            <person name="Shen B."/>
        </authorList>
    </citation>
    <scope>NUCLEOTIDE SEQUENCE [LARGE SCALE GENOMIC DNA]</scope>
    <source>
        <strain evidence="3 4">NPDC077434</strain>
    </source>
</reference>
<sequence>MSRITASEARKSFASVIETAQREAVTVERRGEAQAVIVSAAEYDRLRSAAQEIEDITAFDAAMAEEGPNIPWEQVKADLGW</sequence>
<comment type="similarity">
    <text evidence="1 2">Belongs to the phD/YefM antitoxin family.</text>
</comment>
<dbReference type="NCBIfam" id="TIGR01552">
    <property type="entry name" value="phd_fam"/>
    <property type="match status" value="1"/>
</dbReference>
<evidence type="ECO:0000256" key="1">
    <source>
        <dbReference type="ARBA" id="ARBA00009981"/>
    </source>
</evidence>
<dbReference type="SUPFAM" id="SSF143120">
    <property type="entry name" value="YefM-like"/>
    <property type="match status" value="1"/>
</dbReference>
<dbReference type="InterPro" id="IPR036165">
    <property type="entry name" value="YefM-like_sf"/>
</dbReference>
<comment type="function">
    <text evidence="2">Antitoxin component of a type II toxin-antitoxin (TA) system.</text>
</comment>
<dbReference type="PANTHER" id="PTHR33713:SF6">
    <property type="entry name" value="ANTITOXIN YEFM"/>
    <property type="match status" value="1"/>
</dbReference>
<dbReference type="InterPro" id="IPR051405">
    <property type="entry name" value="phD/YefM_antitoxin"/>
</dbReference>
<accession>A0ABV3LFQ8</accession>
<dbReference type="RefSeq" id="WP_033107328.1">
    <property type="nucleotide sequence ID" value="NZ_JAJVKR010000001.1"/>
</dbReference>
<proteinExistence type="inferred from homology"/>
<evidence type="ECO:0000256" key="2">
    <source>
        <dbReference type="RuleBase" id="RU362080"/>
    </source>
</evidence>
<organism evidence="3 4">
    <name type="scientific">Microbacterium profundi</name>
    <dbReference type="NCBI Taxonomy" id="450380"/>
    <lineage>
        <taxon>Bacteria</taxon>
        <taxon>Bacillati</taxon>
        <taxon>Actinomycetota</taxon>
        <taxon>Actinomycetes</taxon>
        <taxon>Micrococcales</taxon>
        <taxon>Microbacteriaceae</taxon>
        <taxon>Microbacterium</taxon>
    </lineage>
</organism>
<gene>
    <name evidence="3" type="ORF">AB0301_06700</name>
</gene>
<keyword evidence="4" id="KW-1185">Reference proteome</keyword>